<feature type="domain" description="Secretion system C-terminal sorting" evidence="3">
    <location>
        <begin position="410"/>
        <end position="479"/>
    </location>
</feature>
<reference evidence="5" key="1">
    <citation type="journal article" date="2019" name="Int. J. Syst. Evol. Microbiol.">
        <title>The Global Catalogue of Microorganisms (GCM) 10K type strain sequencing project: providing services to taxonomists for standard genome sequencing and annotation.</title>
        <authorList>
            <consortium name="The Broad Institute Genomics Platform"/>
            <consortium name="The Broad Institute Genome Sequencing Center for Infectious Disease"/>
            <person name="Wu L."/>
            <person name="Ma J."/>
        </authorList>
    </citation>
    <scope>NUCLEOTIDE SEQUENCE [LARGE SCALE GENOMIC DNA]</scope>
    <source>
        <strain evidence="5">CECT 7798</strain>
    </source>
</reference>
<organism evidence="4 5">
    <name type="scientific">Chryseobacterium tructae</name>
    <dbReference type="NCBI Taxonomy" id="1037380"/>
    <lineage>
        <taxon>Bacteria</taxon>
        <taxon>Pseudomonadati</taxon>
        <taxon>Bacteroidota</taxon>
        <taxon>Flavobacteriia</taxon>
        <taxon>Flavobacteriales</taxon>
        <taxon>Weeksellaceae</taxon>
        <taxon>Chryseobacterium group</taxon>
        <taxon>Chryseobacterium</taxon>
    </lineage>
</organism>
<dbReference type="NCBIfam" id="TIGR04183">
    <property type="entry name" value="Por_Secre_tail"/>
    <property type="match status" value="1"/>
</dbReference>
<dbReference type="EMBL" id="JBHRYO010000002">
    <property type="protein sequence ID" value="MFC3757993.1"/>
    <property type="molecule type" value="Genomic_DNA"/>
</dbReference>
<feature type="chain" id="PRO_5045219651" evidence="2">
    <location>
        <begin position="30"/>
        <end position="482"/>
    </location>
</feature>
<feature type="signal peptide" evidence="2">
    <location>
        <begin position="1"/>
        <end position="29"/>
    </location>
</feature>
<dbReference type="InterPro" id="IPR026444">
    <property type="entry name" value="Secre_tail"/>
</dbReference>
<dbReference type="Proteomes" id="UP001595735">
    <property type="component" value="Unassembled WGS sequence"/>
</dbReference>
<proteinExistence type="predicted"/>
<comment type="caution">
    <text evidence="4">The sequence shown here is derived from an EMBL/GenBank/DDBJ whole genome shotgun (WGS) entry which is preliminary data.</text>
</comment>
<dbReference type="InterPro" id="IPR013320">
    <property type="entry name" value="ConA-like_dom_sf"/>
</dbReference>
<dbReference type="RefSeq" id="WP_290299595.1">
    <property type="nucleotide sequence ID" value="NZ_JAUFQR010000001.1"/>
</dbReference>
<sequence length="482" mass="53842">MKINFLSNRYLVKISWLNFFMFLSAISFAQNKIYVTSQTNAVSGLCVNCSVANPQNAIGNNENDYSTIKVPLSLLGANVTQTLIFPEAVAGNFRKVIIGIGAKNSEISVGLLKKMEVETFLGNVSNGDAKKVDDTMLNTDPGTKRGTIELTPKKRFDRVRVKLDGGLLDLNDELRIYYAYYFTSCGLPPFDPFYYYSFNGNSNESIAGFNFTPYPTYPNYPDYSPLYQNNLICDQGLATSSSDKEIRLISPQIPSQLKTGDITVSFWARMDAGILRLTAFGAELKLFSGYADLNNDPNTFRYLTGNGDKLQHFVLVYSGNNICMYLDGFPISPVGSCREWDPVRRSQMDSITLSLNQGKLDELVIYNRKFTDDEVQDLYCSYGTNMAFCSRRANKISSNTVSIEEIFKVSPNPTTGQITLEGNIPLENSIVSITNISGKEVYRSVFRTKTLELPAVLPGGVYILNLQTKEGELYSRKIILSR</sequence>
<evidence type="ECO:0000313" key="5">
    <source>
        <dbReference type="Proteomes" id="UP001595735"/>
    </source>
</evidence>
<gene>
    <name evidence="4" type="ORF">ACFONJ_18590</name>
</gene>
<protein>
    <submittedName>
        <fullName evidence="4">T9SS type A sorting domain-containing protein</fullName>
    </submittedName>
</protein>
<evidence type="ECO:0000259" key="3">
    <source>
        <dbReference type="Pfam" id="PF18962"/>
    </source>
</evidence>
<dbReference type="SUPFAM" id="SSF49899">
    <property type="entry name" value="Concanavalin A-like lectins/glucanases"/>
    <property type="match status" value="1"/>
</dbReference>
<evidence type="ECO:0000313" key="4">
    <source>
        <dbReference type="EMBL" id="MFC3757993.1"/>
    </source>
</evidence>
<dbReference type="Pfam" id="PF18962">
    <property type="entry name" value="Por_Secre_tail"/>
    <property type="match status" value="1"/>
</dbReference>
<evidence type="ECO:0000256" key="1">
    <source>
        <dbReference type="ARBA" id="ARBA00022729"/>
    </source>
</evidence>
<accession>A0ABV7XYC4</accession>
<name>A0ABV7XYC4_9FLAO</name>
<keyword evidence="1 2" id="KW-0732">Signal</keyword>
<dbReference type="Gene3D" id="2.60.120.200">
    <property type="match status" value="1"/>
</dbReference>
<keyword evidence="5" id="KW-1185">Reference proteome</keyword>
<evidence type="ECO:0000256" key="2">
    <source>
        <dbReference type="SAM" id="SignalP"/>
    </source>
</evidence>